<evidence type="ECO:0000256" key="1">
    <source>
        <dbReference type="SAM" id="Phobius"/>
    </source>
</evidence>
<dbReference type="Proteomes" id="UP000251960">
    <property type="component" value="Chromosome 10"/>
</dbReference>
<keyword evidence="1" id="KW-1133">Transmembrane helix</keyword>
<sequence>MAVAKVKSVALSVSHKCWVLLASNISDRFTPPLATAVLSHTSLALVSQNILAAGWEAHLNTVKADNKGSKNEIYTSRVHYMIHKGTPYLIVPENDMHNINIIIDERGSLAVFSPIRGRVPSLLKPSKTPPRVGMTGDVLRLKNSKVPIIVDSLKQTILKEHEAASKASYGVLAILSSAGATCRSRSVSNTVIIITMLICLGLVHAIFLIELTMLAPPTILVNFNEFICEQMNVPFTFNICYMSGMLIIFVVV</sequence>
<reference evidence="2" key="1">
    <citation type="journal article" date="2018" name="Nat. Genet.">
        <title>Extensive intraspecific gene order and gene structural variations between Mo17 and other maize genomes.</title>
        <authorList>
            <person name="Sun S."/>
            <person name="Zhou Y."/>
            <person name="Chen J."/>
            <person name="Shi J."/>
            <person name="Zhao H."/>
            <person name="Zhao H."/>
            <person name="Song W."/>
            <person name="Zhang M."/>
            <person name="Cui Y."/>
            <person name="Dong X."/>
            <person name="Liu H."/>
            <person name="Ma X."/>
            <person name="Jiao Y."/>
            <person name="Wang B."/>
            <person name="Wei X."/>
            <person name="Stein J.C."/>
            <person name="Glaubitz J.C."/>
            <person name="Lu F."/>
            <person name="Yu G."/>
            <person name="Liang C."/>
            <person name="Fengler K."/>
            <person name="Li B."/>
            <person name="Rafalski A."/>
            <person name="Schnable P.S."/>
            <person name="Ware D.H."/>
            <person name="Buckler E.S."/>
            <person name="Lai J."/>
        </authorList>
    </citation>
    <scope>NUCLEOTIDE SEQUENCE [LARGE SCALE GENOMIC DNA]</scope>
    <source>
        <tissue evidence="2">Seedling</tissue>
    </source>
</reference>
<feature type="transmembrane region" description="Helical" evidence="1">
    <location>
        <begin position="235"/>
        <end position="251"/>
    </location>
</feature>
<keyword evidence="1" id="KW-0812">Transmembrane</keyword>
<accession>A0A3L6GCW3</accession>
<dbReference type="AlphaFoldDB" id="A0A3L6GCW3"/>
<proteinExistence type="predicted"/>
<protein>
    <submittedName>
        <fullName evidence="2">Uncharacterized protein</fullName>
    </submittedName>
</protein>
<gene>
    <name evidence="2" type="ORF">Zm00014a_010293</name>
</gene>
<feature type="transmembrane region" description="Helical" evidence="1">
    <location>
        <begin position="191"/>
        <end position="215"/>
    </location>
</feature>
<evidence type="ECO:0000313" key="2">
    <source>
        <dbReference type="EMBL" id="PWZ46393.1"/>
    </source>
</evidence>
<dbReference type="Gene3D" id="2.30.110.10">
    <property type="entry name" value="Electron Transport, Fmn-binding Protein, Chain A"/>
    <property type="match status" value="1"/>
</dbReference>
<name>A0A3L6GCW3_MAIZE</name>
<comment type="caution">
    <text evidence="2">The sequence shown here is derived from an EMBL/GenBank/DDBJ whole genome shotgun (WGS) entry which is preliminary data.</text>
</comment>
<keyword evidence="1" id="KW-0472">Membrane</keyword>
<dbReference type="PANTHER" id="PTHR37375:SF1">
    <property type="entry name" value="DUF2470 DOMAIN-CONTAINING PROTEIN"/>
    <property type="match status" value="1"/>
</dbReference>
<dbReference type="ExpressionAtlas" id="A0A3L6GCW3">
    <property type="expression patterns" value="baseline and differential"/>
</dbReference>
<dbReference type="PANTHER" id="PTHR37375">
    <property type="entry name" value="EXPRESSED PROTEIN"/>
    <property type="match status" value="1"/>
</dbReference>
<dbReference type="EMBL" id="NCVQ01000002">
    <property type="protein sequence ID" value="PWZ46393.1"/>
    <property type="molecule type" value="Genomic_DNA"/>
</dbReference>
<dbReference type="InterPro" id="IPR012349">
    <property type="entry name" value="Split_barrel_FMN-bd"/>
</dbReference>
<organism evidence="2">
    <name type="scientific">Zea mays</name>
    <name type="common">Maize</name>
    <dbReference type="NCBI Taxonomy" id="4577"/>
    <lineage>
        <taxon>Eukaryota</taxon>
        <taxon>Viridiplantae</taxon>
        <taxon>Streptophyta</taxon>
        <taxon>Embryophyta</taxon>
        <taxon>Tracheophyta</taxon>
        <taxon>Spermatophyta</taxon>
        <taxon>Magnoliopsida</taxon>
        <taxon>Liliopsida</taxon>
        <taxon>Poales</taxon>
        <taxon>Poaceae</taxon>
        <taxon>PACMAD clade</taxon>
        <taxon>Panicoideae</taxon>
        <taxon>Andropogonodae</taxon>
        <taxon>Andropogoneae</taxon>
        <taxon>Tripsacinae</taxon>
        <taxon>Zea</taxon>
    </lineage>
</organism>